<keyword evidence="2" id="KW-1185">Reference proteome</keyword>
<evidence type="ECO:0000313" key="1">
    <source>
        <dbReference type="EMBL" id="KAK1865326.1"/>
    </source>
</evidence>
<sequence>MSRGEARSNLFLAGSGSSFSLLLRDVGTDAGRKKRRGISATRVPRHARPRPVYDSPEPPLLLPTPSPLLPAPSPSRPLPTPVHLYPINSPPCPSPSPPPPHPRVLRTQPDHCEQADPSAFGM</sequence>
<name>A0ACC3C6H6_PYRYE</name>
<proteinExistence type="predicted"/>
<comment type="caution">
    <text evidence="1">The sequence shown here is derived from an EMBL/GenBank/DDBJ whole genome shotgun (WGS) entry which is preliminary data.</text>
</comment>
<organism evidence="1 2">
    <name type="scientific">Pyropia yezoensis</name>
    <name type="common">Susabi-nori</name>
    <name type="synonym">Porphyra yezoensis</name>
    <dbReference type="NCBI Taxonomy" id="2788"/>
    <lineage>
        <taxon>Eukaryota</taxon>
        <taxon>Rhodophyta</taxon>
        <taxon>Bangiophyceae</taxon>
        <taxon>Bangiales</taxon>
        <taxon>Bangiaceae</taxon>
        <taxon>Pyropia</taxon>
    </lineage>
</organism>
<gene>
    <name evidence="1" type="ORF">I4F81_007859</name>
</gene>
<protein>
    <submittedName>
        <fullName evidence="1">Uncharacterized protein</fullName>
    </submittedName>
</protein>
<dbReference type="Proteomes" id="UP000798662">
    <property type="component" value="Chromosome 2"/>
</dbReference>
<evidence type="ECO:0000313" key="2">
    <source>
        <dbReference type="Proteomes" id="UP000798662"/>
    </source>
</evidence>
<dbReference type="EMBL" id="CM020619">
    <property type="protein sequence ID" value="KAK1865326.1"/>
    <property type="molecule type" value="Genomic_DNA"/>
</dbReference>
<accession>A0ACC3C6H6</accession>
<reference evidence="1" key="1">
    <citation type="submission" date="2019-11" db="EMBL/GenBank/DDBJ databases">
        <title>Nori genome reveals adaptations in red seaweeds to the harsh intertidal environment.</title>
        <authorList>
            <person name="Wang D."/>
            <person name="Mao Y."/>
        </authorList>
    </citation>
    <scope>NUCLEOTIDE SEQUENCE</scope>
    <source>
        <tissue evidence="1">Gametophyte</tissue>
    </source>
</reference>